<dbReference type="Pfam" id="PF19054">
    <property type="entry name" value="DUF5753"/>
    <property type="match status" value="1"/>
</dbReference>
<dbReference type="Proteomes" id="UP001603013">
    <property type="component" value="Unassembled WGS sequence"/>
</dbReference>
<dbReference type="SUPFAM" id="SSF47413">
    <property type="entry name" value="lambda repressor-like DNA-binding domains"/>
    <property type="match status" value="1"/>
</dbReference>
<evidence type="ECO:0000313" key="3">
    <source>
        <dbReference type="EMBL" id="MFF8276849.1"/>
    </source>
</evidence>
<dbReference type="CDD" id="cd00093">
    <property type="entry name" value="HTH_XRE"/>
    <property type="match status" value="1"/>
</dbReference>
<dbReference type="InterPro" id="IPR001387">
    <property type="entry name" value="Cro/C1-type_HTH"/>
</dbReference>
<dbReference type="EMBL" id="JBIBSM010000005">
    <property type="protein sequence ID" value="MFF8276849.1"/>
    <property type="molecule type" value="Genomic_DNA"/>
</dbReference>
<name>A0ABW6YB18_9ACTN</name>
<dbReference type="InterPro" id="IPR010982">
    <property type="entry name" value="Lambda_DNA-bd_dom_sf"/>
</dbReference>
<sequence>MSGNQGTQEERPERPSEVDGTAHLFSALGKIIKTLRRNAGLSQAELAQSTHCSEDLISSIERGVRTPQPDFLMRADKALGAGGVLAAAVDDVREALARARTRHPDWFRDFAKAEAEAVALHYYEVQAVPGLLQTEAYARAVFRHRRPLYDEETIEKRVADRLARQAILEKWPAPTISFVVEEAVLRRPMGGRGAFRDQLRRIIEIAKLRTVHLQLMPTEREEHPSLGGSFTLLTPRGRREVAYTEIYGHARLITDPEEVRMYAERYGIIRAQALTPHESLAAIEKMLGEL</sequence>
<protein>
    <submittedName>
        <fullName evidence="3">Scr1 family TA system antitoxin-like transcriptional regulator</fullName>
    </submittedName>
</protein>
<evidence type="ECO:0000259" key="2">
    <source>
        <dbReference type="PROSITE" id="PS50943"/>
    </source>
</evidence>
<feature type="compositionally biased region" description="Basic and acidic residues" evidence="1">
    <location>
        <begin position="8"/>
        <end position="17"/>
    </location>
</feature>
<gene>
    <name evidence="3" type="ORF">ACF05T_12185</name>
</gene>
<feature type="domain" description="HTH cro/C1-type" evidence="2">
    <location>
        <begin position="32"/>
        <end position="85"/>
    </location>
</feature>
<evidence type="ECO:0000313" key="4">
    <source>
        <dbReference type="Proteomes" id="UP001603013"/>
    </source>
</evidence>
<dbReference type="Pfam" id="PF13560">
    <property type="entry name" value="HTH_31"/>
    <property type="match status" value="1"/>
</dbReference>
<dbReference type="SMART" id="SM00530">
    <property type="entry name" value="HTH_XRE"/>
    <property type="match status" value="1"/>
</dbReference>
<comment type="caution">
    <text evidence="3">The sequence shown here is derived from an EMBL/GenBank/DDBJ whole genome shotgun (WGS) entry which is preliminary data.</text>
</comment>
<dbReference type="Gene3D" id="1.10.260.40">
    <property type="entry name" value="lambda repressor-like DNA-binding domains"/>
    <property type="match status" value="1"/>
</dbReference>
<evidence type="ECO:0000256" key="1">
    <source>
        <dbReference type="SAM" id="MobiDB-lite"/>
    </source>
</evidence>
<proteinExistence type="predicted"/>
<accession>A0ABW6YB18</accession>
<dbReference type="InterPro" id="IPR043917">
    <property type="entry name" value="DUF5753"/>
</dbReference>
<keyword evidence="4" id="KW-1185">Reference proteome</keyword>
<organism evidence="3 4">
    <name type="scientific">Streptomyces lateritius</name>
    <dbReference type="NCBI Taxonomy" id="67313"/>
    <lineage>
        <taxon>Bacteria</taxon>
        <taxon>Bacillati</taxon>
        <taxon>Actinomycetota</taxon>
        <taxon>Actinomycetes</taxon>
        <taxon>Kitasatosporales</taxon>
        <taxon>Streptomycetaceae</taxon>
        <taxon>Streptomyces</taxon>
    </lineage>
</organism>
<dbReference type="PROSITE" id="PS50943">
    <property type="entry name" value="HTH_CROC1"/>
    <property type="match status" value="1"/>
</dbReference>
<feature type="region of interest" description="Disordered" evidence="1">
    <location>
        <begin position="1"/>
        <end position="20"/>
    </location>
</feature>
<reference evidence="3 4" key="1">
    <citation type="submission" date="2024-10" db="EMBL/GenBank/DDBJ databases">
        <title>The Natural Products Discovery Center: Release of the First 8490 Sequenced Strains for Exploring Actinobacteria Biosynthetic Diversity.</title>
        <authorList>
            <person name="Kalkreuter E."/>
            <person name="Kautsar S.A."/>
            <person name="Yang D."/>
            <person name="Bader C.D."/>
            <person name="Teijaro C.N."/>
            <person name="Fluegel L."/>
            <person name="Davis C.M."/>
            <person name="Simpson J.R."/>
            <person name="Lauterbach L."/>
            <person name="Steele A.D."/>
            <person name="Gui C."/>
            <person name="Meng S."/>
            <person name="Li G."/>
            <person name="Viehrig K."/>
            <person name="Ye F."/>
            <person name="Su P."/>
            <person name="Kiefer A.F."/>
            <person name="Nichols A."/>
            <person name="Cepeda A.J."/>
            <person name="Yan W."/>
            <person name="Fan B."/>
            <person name="Jiang Y."/>
            <person name="Adhikari A."/>
            <person name="Zheng C.-J."/>
            <person name="Schuster L."/>
            <person name="Cowan T.M."/>
            <person name="Smanski M.J."/>
            <person name="Chevrette M.G."/>
            <person name="De Carvalho L.P.S."/>
            <person name="Shen B."/>
        </authorList>
    </citation>
    <scope>NUCLEOTIDE SEQUENCE [LARGE SCALE GENOMIC DNA]</scope>
    <source>
        <strain evidence="3 4">NPDC015755</strain>
    </source>
</reference>
<dbReference type="RefSeq" id="WP_391934219.1">
    <property type="nucleotide sequence ID" value="NZ_JBIBSM010000005.1"/>
</dbReference>